<keyword evidence="2" id="KW-1185">Reference proteome</keyword>
<gene>
    <name evidence="1" type="ORF">HYPSUDRAFT_203635</name>
</gene>
<reference evidence="2" key="1">
    <citation type="submission" date="2014-04" db="EMBL/GenBank/DDBJ databases">
        <title>Evolutionary Origins and Diversification of the Mycorrhizal Mutualists.</title>
        <authorList>
            <consortium name="DOE Joint Genome Institute"/>
            <consortium name="Mycorrhizal Genomics Consortium"/>
            <person name="Kohler A."/>
            <person name="Kuo A."/>
            <person name="Nagy L.G."/>
            <person name="Floudas D."/>
            <person name="Copeland A."/>
            <person name="Barry K.W."/>
            <person name="Cichocki N."/>
            <person name="Veneault-Fourrey C."/>
            <person name="LaButti K."/>
            <person name="Lindquist E.A."/>
            <person name="Lipzen A."/>
            <person name="Lundell T."/>
            <person name="Morin E."/>
            <person name="Murat C."/>
            <person name="Riley R."/>
            <person name="Ohm R."/>
            <person name="Sun H."/>
            <person name="Tunlid A."/>
            <person name="Henrissat B."/>
            <person name="Grigoriev I.V."/>
            <person name="Hibbett D.S."/>
            <person name="Martin F."/>
        </authorList>
    </citation>
    <scope>NUCLEOTIDE SEQUENCE [LARGE SCALE GENOMIC DNA]</scope>
    <source>
        <strain evidence="2">FD-334 SS-4</strain>
    </source>
</reference>
<protein>
    <submittedName>
        <fullName evidence="1">Uncharacterized protein</fullName>
    </submittedName>
</protein>
<organism evidence="1 2">
    <name type="scientific">Hypholoma sublateritium (strain FD-334 SS-4)</name>
    <dbReference type="NCBI Taxonomy" id="945553"/>
    <lineage>
        <taxon>Eukaryota</taxon>
        <taxon>Fungi</taxon>
        <taxon>Dikarya</taxon>
        <taxon>Basidiomycota</taxon>
        <taxon>Agaricomycotina</taxon>
        <taxon>Agaricomycetes</taxon>
        <taxon>Agaricomycetidae</taxon>
        <taxon>Agaricales</taxon>
        <taxon>Agaricineae</taxon>
        <taxon>Strophariaceae</taxon>
        <taxon>Hypholoma</taxon>
    </lineage>
</organism>
<name>A0A0D2NPE8_HYPSF</name>
<sequence length="100" mass="10943">MHRVTTPAAAASQSAARCACVWAAFHYPCRPCLTGRRAVLHHFAAWTKPPPPCSLCTPISPHVHRAAFPPTRAAPVTRAPHIHRTAHVLLPRCPRPPTRP</sequence>
<proteinExistence type="predicted"/>
<accession>A0A0D2NPE8</accession>
<evidence type="ECO:0000313" key="1">
    <source>
        <dbReference type="EMBL" id="KJA20664.1"/>
    </source>
</evidence>
<evidence type="ECO:0000313" key="2">
    <source>
        <dbReference type="Proteomes" id="UP000054270"/>
    </source>
</evidence>
<dbReference type="AlphaFoldDB" id="A0A0D2NPE8"/>
<dbReference type="Proteomes" id="UP000054270">
    <property type="component" value="Unassembled WGS sequence"/>
</dbReference>
<dbReference type="EMBL" id="KN817565">
    <property type="protein sequence ID" value="KJA20664.1"/>
    <property type="molecule type" value="Genomic_DNA"/>
</dbReference>